<feature type="non-terminal residue" evidence="3">
    <location>
        <position position="1"/>
    </location>
</feature>
<dbReference type="GO" id="GO:0008270">
    <property type="term" value="F:zinc ion binding"/>
    <property type="evidence" value="ECO:0007669"/>
    <property type="project" value="InterPro"/>
</dbReference>
<name>A0A9D1UQF4_9CORY</name>
<reference evidence="3" key="2">
    <citation type="submission" date="2021-04" db="EMBL/GenBank/DDBJ databases">
        <authorList>
            <person name="Gilroy R."/>
        </authorList>
    </citation>
    <scope>NUCLEOTIDE SEQUENCE</scope>
    <source>
        <strain evidence="3">4376</strain>
    </source>
</reference>
<dbReference type="Pfam" id="PF01844">
    <property type="entry name" value="HNH"/>
    <property type="match status" value="1"/>
</dbReference>
<feature type="region of interest" description="Disordered" evidence="1">
    <location>
        <begin position="452"/>
        <end position="513"/>
    </location>
</feature>
<feature type="region of interest" description="Disordered" evidence="1">
    <location>
        <begin position="99"/>
        <end position="165"/>
    </location>
</feature>
<dbReference type="InterPro" id="IPR002711">
    <property type="entry name" value="HNH"/>
</dbReference>
<evidence type="ECO:0000313" key="4">
    <source>
        <dbReference type="Proteomes" id="UP000824189"/>
    </source>
</evidence>
<sequence>TIDVSVRQIVQAMDNIKAALQHPTAELFHEHSADLVELFRVTNSTEMMHAAFAYAAQEAKAHRRAGSTRTVDYLREVLGISLYQARKLLNLGNCLFAEPEEDSEEDPGRVGADEQPDLDADGEEKDAEQLRREWEEELARRKAEHEEKKRKHQQDAARRASERNISNEKMQLIQRELEKLDETIVARVRPELLDAATKEAMRRNVEDLRKWLRFRVRQANALVVGPFEDLKRRSFSFSEPDEHGNVRVTATLPRSGHALLEILMAPGRMNAFERSMGVDREKDNRSFTQRRADMFMGMLKNMAAIDPVATSKGVASLVVAVSAKDLDGVAQRAADGEGGGVPASSMRFPTNTGADLSAGDILSLGLAEYDYGVVLEPDTGRAITGGRVRRSATVEHKLMLIAEQLICAHPGCSAPAVQCDVHHVVAWKHGGCTDVDNLTLLCRAHHRMNRDQRDGAGGLGHVDVDPTTGRMGVVPSGQRGGAESGGRESAWMSPDGVELNRSFAASKAPRRTR</sequence>
<accession>A0A9D1UQF4</accession>
<protein>
    <submittedName>
        <fullName evidence="3">DUF222 domain-containing protein</fullName>
    </submittedName>
</protein>
<dbReference type="Proteomes" id="UP000824189">
    <property type="component" value="Unassembled WGS sequence"/>
</dbReference>
<proteinExistence type="predicted"/>
<evidence type="ECO:0000259" key="2">
    <source>
        <dbReference type="SMART" id="SM00507"/>
    </source>
</evidence>
<dbReference type="CDD" id="cd00085">
    <property type="entry name" value="HNHc"/>
    <property type="match status" value="1"/>
</dbReference>
<evidence type="ECO:0000256" key="1">
    <source>
        <dbReference type="SAM" id="MobiDB-lite"/>
    </source>
</evidence>
<evidence type="ECO:0000313" key="3">
    <source>
        <dbReference type="EMBL" id="HIW96267.1"/>
    </source>
</evidence>
<dbReference type="GO" id="GO:0003676">
    <property type="term" value="F:nucleic acid binding"/>
    <property type="evidence" value="ECO:0007669"/>
    <property type="project" value="InterPro"/>
</dbReference>
<dbReference type="InterPro" id="IPR003615">
    <property type="entry name" value="HNH_nuc"/>
</dbReference>
<organism evidence="3 4">
    <name type="scientific">Candidatus Corynebacterium gallistercoris</name>
    <dbReference type="NCBI Taxonomy" id="2838530"/>
    <lineage>
        <taxon>Bacteria</taxon>
        <taxon>Bacillati</taxon>
        <taxon>Actinomycetota</taxon>
        <taxon>Actinomycetes</taxon>
        <taxon>Mycobacteriales</taxon>
        <taxon>Corynebacteriaceae</taxon>
        <taxon>Corynebacterium</taxon>
    </lineage>
</organism>
<feature type="compositionally biased region" description="Basic and acidic residues" evidence="1">
    <location>
        <begin position="127"/>
        <end position="165"/>
    </location>
</feature>
<feature type="domain" description="HNH nuclease" evidence="2">
    <location>
        <begin position="395"/>
        <end position="447"/>
    </location>
</feature>
<dbReference type="EMBL" id="DXFZ01000088">
    <property type="protein sequence ID" value="HIW96267.1"/>
    <property type="molecule type" value="Genomic_DNA"/>
</dbReference>
<comment type="caution">
    <text evidence="3">The sequence shown here is derived from an EMBL/GenBank/DDBJ whole genome shotgun (WGS) entry which is preliminary data.</text>
</comment>
<reference evidence="3" key="1">
    <citation type="journal article" date="2021" name="PeerJ">
        <title>Extensive microbial diversity within the chicken gut microbiome revealed by metagenomics and culture.</title>
        <authorList>
            <person name="Gilroy R."/>
            <person name="Ravi A."/>
            <person name="Getino M."/>
            <person name="Pursley I."/>
            <person name="Horton D.L."/>
            <person name="Alikhan N.F."/>
            <person name="Baker D."/>
            <person name="Gharbi K."/>
            <person name="Hall N."/>
            <person name="Watson M."/>
            <person name="Adriaenssens E.M."/>
            <person name="Foster-Nyarko E."/>
            <person name="Jarju S."/>
            <person name="Secka A."/>
            <person name="Antonio M."/>
            <person name="Oren A."/>
            <person name="Chaudhuri R.R."/>
            <person name="La Ragione R."/>
            <person name="Hildebrand F."/>
            <person name="Pallen M.J."/>
        </authorList>
    </citation>
    <scope>NUCLEOTIDE SEQUENCE</scope>
    <source>
        <strain evidence="3">4376</strain>
    </source>
</reference>
<dbReference type="SMART" id="SM00507">
    <property type="entry name" value="HNHc"/>
    <property type="match status" value="1"/>
</dbReference>
<dbReference type="AlphaFoldDB" id="A0A9D1UQF4"/>
<feature type="compositionally biased region" description="Acidic residues" evidence="1">
    <location>
        <begin position="114"/>
        <end position="126"/>
    </location>
</feature>
<gene>
    <name evidence="3" type="ORF">H9867_07275</name>
</gene>
<dbReference type="Gene3D" id="1.10.30.50">
    <property type="match status" value="1"/>
</dbReference>
<dbReference type="GO" id="GO:0004519">
    <property type="term" value="F:endonuclease activity"/>
    <property type="evidence" value="ECO:0007669"/>
    <property type="project" value="InterPro"/>
</dbReference>